<dbReference type="Proteomes" id="UP000703038">
    <property type="component" value="Unassembled WGS sequence"/>
</dbReference>
<keyword evidence="1" id="KW-0560">Oxidoreductase</keyword>
<sequence>MKVGIHIDVRNPAGWRAPWDRVYGFNLELSQEAERLGLESVWLSEHHLFDDGHLPQPLTFAAAVAARTSSIRIGTAIMLAPLRVAGHLAEEAAVVDQLSSGRLELGLGAGYRAPEFDLYGVDIDQRFTDTTARVTELRAIWAEGVVTPPTAQSRLPIWLGYRGPKGARRAGLLNEGLLSLDPDLLPVYRAGLREGGHAENDARMAGPMNMFISDDPERDWAIVRKHHHHQWDSYRRMSGGENGATVRPFDGERARTLGLTPGLGNILVATPEDAATQIRERLAGCPVVRIFPWASPGALPEELALQHVRTLAEGLAPLLAGA</sequence>
<evidence type="ECO:0000256" key="1">
    <source>
        <dbReference type="ARBA" id="ARBA00023002"/>
    </source>
</evidence>
<dbReference type="InterPro" id="IPR050766">
    <property type="entry name" value="Bact_Lucif_Oxidored"/>
</dbReference>
<accession>A0ABS2KMR5</accession>
<dbReference type="InterPro" id="IPR036661">
    <property type="entry name" value="Luciferase-like_sf"/>
</dbReference>
<organism evidence="4 5">
    <name type="scientific">Rhodococcoides corynebacterioides</name>
    <dbReference type="NCBI Taxonomy" id="53972"/>
    <lineage>
        <taxon>Bacteria</taxon>
        <taxon>Bacillati</taxon>
        <taxon>Actinomycetota</taxon>
        <taxon>Actinomycetes</taxon>
        <taxon>Mycobacteriales</taxon>
        <taxon>Nocardiaceae</taxon>
        <taxon>Rhodococcoides</taxon>
    </lineage>
</organism>
<dbReference type="InterPro" id="IPR011251">
    <property type="entry name" value="Luciferase-like_dom"/>
</dbReference>
<dbReference type="RefSeq" id="WP_204865875.1">
    <property type="nucleotide sequence ID" value="NZ_JAFBBK010000001.1"/>
</dbReference>
<dbReference type="PANTHER" id="PTHR30137:SF8">
    <property type="entry name" value="BLR5498 PROTEIN"/>
    <property type="match status" value="1"/>
</dbReference>
<gene>
    <name evidence="4" type="ORF">JOE42_000015</name>
</gene>
<feature type="domain" description="Luciferase-like" evidence="3">
    <location>
        <begin position="1"/>
        <end position="280"/>
    </location>
</feature>
<proteinExistence type="predicted"/>
<name>A0ABS2KMR5_9NOCA</name>
<dbReference type="EMBL" id="JAFBBK010000001">
    <property type="protein sequence ID" value="MBM7413282.1"/>
    <property type="molecule type" value="Genomic_DNA"/>
</dbReference>
<evidence type="ECO:0000313" key="5">
    <source>
        <dbReference type="Proteomes" id="UP000703038"/>
    </source>
</evidence>
<dbReference type="Pfam" id="PF00296">
    <property type="entry name" value="Bac_luciferase"/>
    <property type="match status" value="1"/>
</dbReference>
<protein>
    <submittedName>
        <fullName evidence="4">Alkanesulfonate monooxygenase SsuD/methylene tetrahydromethanopterin reductase-like flavin-dependent oxidoreductase (Luciferase family)</fullName>
    </submittedName>
</protein>
<comment type="caution">
    <text evidence="4">The sequence shown here is derived from an EMBL/GenBank/DDBJ whole genome shotgun (WGS) entry which is preliminary data.</text>
</comment>
<dbReference type="SUPFAM" id="SSF51679">
    <property type="entry name" value="Bacterial luciferase-like"/>
    <property type="match status" value="1"/>
</dbReference>
<evidence type="ECO:0000313" key="4">
    <source>
        <dbReference type="EMBL" id="MBM7413282.1"/>
    </source>
</evidence>
<keyword evidence="5" id="KW-1185">Reference proteome</keyword>
<evidence type="ECO:0000259" key="3">
    <source>
        <dbReference type="Pfam" id="PF00296"/>
    </source>
</evidence>
<reference evidence="4 5" key="1">
    <citation type="submission" date="2021-01" db="EMBL/GenBank/DDBJ databases">
        <title>Genomics of switchgrass bacterial isolates.</title>
        <authorList>
            <person name="Shade A."/>
        </authorList>
    </citation>
    <scope>NUCLEOTIDE SEQUENCE [LARGE SCALE GENOMIC DNA]</scope>
    <source>
        <strain evidence="4 5">PvP111</strain>
    </source>
</reference>
<dbReference type="PANTHER" id="PTHR30137">
    <property type="entry name" value="LUCIFERASE-LIKE MONOOXYGENASE"/>
    <property type="match status" value="1"/>
</dbReference>
<evidence type="ECO:0000256" key="2">
    <source>
        <dbReference type="ARBA" id="ARBA00023033"/>
    </source>
</evidence>
<keyword evidence="2" id="KW-0503">Monooxygenase</keyword>
<dbReference type="Gene3D" id="3.20.20.30">
    <property type="entry name" value="Luciferase-like domain"/>
    <property type="match status" value="1"/>
</dbReference>